<accession>A0A7D9M1G7</accession>
<protein>
    <submittedName>
        <fullName evidence="1">Uncharacterized protein</fullName>
    </submittedName>
</protein>
<name>A0A7D9M1G7_PARCT</name>
<gene>
    <name evidence="1" type="ORF">PACLA_8A048349</name>
</gene>
<evidence type="ECO:0000313" key="1">
    <source>
        <dbReference type="EMBL" id="CAB4043122.1"/>
    </source>
</evidence>
<dbReference type="EMBL" id="CACRXK020031559">
    <property type="protein sequence ID" value="CAB4043122.1"/>
    <property type="molecule type" value="Genomic_DNA"/>
</dbReference>
<dbReference type="AlphaFoldDB" id="A0A7D9M1G7"/>
<keyword evidence="2" id="KW-1185">Reference proteome</keyword>
<proteinExistence type="predicted"/>
<organism evidence="1 2">
    <name type="scientific">Paramuricea clavata</name>
    <name type="common">Red gorgonian</name>
    <name type="synonym">Violescent sea-whip</name>
    <dbReference type="NCBI Taxonomy" id="317549"/>
    <lineage>
        <taxon>Eukaryota</taxon>
        <taxon>Metazoa</taxon>
        <taxon>Cnidaria</taxon>
        <taxon>Anthozoa</taxon>
        <taxon>Octocorallia</taxon>
        <taxon>Malacalcyonacea</taxon>
        <taxon>Plexauridae</taxon>
        <taxon>Paramuricea</taxon>
    </lineage>
</organism>
<sequence>MGWRARSRHLQQLDIRRLVKDQKDPAKILDRFMEHLESRTNHRIHRYTLQGMRQDQ</sequence>
<comment type="caution">
    <text evidence="1">The sequence shown here is derived from an EMBL/GenBank/DDBJ whole genome shotgun (WGS) entry which is preliminary data.</text>
</comment>
<feature type="non-terminal residue" evidence="1">
    <location>
        <position position="56"/>
    </location>
</feature>
<reference evidence="1" key="1">
    <citation type="submission" date="2020-04" db="EMBL/GenBank/DDBJ databases">
        <authorList>
            <person name="Alioto T."/>
            <person name="Alioto T."/>
            <person name="Gomez Garrido J."/>
        </authorList>
    </citation>
    <scope>NUCLEOTIDE SEQUENCE</scope>
    <source>
        <strain evidence="1">A484AB</strain>
    </source>
</reference>
<evidence type="ECO:0000313" key="2">
    <source>
        <dbReference type="Proteomes" id="UP001152795"/>
    </source>
</evidence>
<dbReference type="Proteomes" id="UP001152795">
    <property type="component" value="Unassembled WGS sequence"/>
</dbReference>